<gene>
    <name evidence="9" type="ORF">GCM10011494_21190</name>
</gene>
<organism evidence="9 10">
    <name type="scientific">Novosphingobium endophyticum</name>
    <dbReference type="NCBI Taxonomy" id="1955250"/>
    <lineage>
        <taxon>Bacteria</taxon>
        <taxon>Pseudomonadati</taxon>
        <taxon>Pseudomonadota</taxon>
        <taxon>Alphaproteobacteria</taxon>
        <taxon>Sphingomonadales</taxon>
        <taxon>Sphingomonadaceae</taxon>
        <taxon>Novosphingobium</taxon>
    </lineage>
</organism>
<dbReference type="GO" id="GO:0022857">
    <property type="term" value="F:transmembrane transporter activity"/>
    <property type="evidence" value="ECO:0007669"/>
    <property type="project" value="InterPro"/>
</dbReference>
<evidence type="ECO:0000256" key="3">
    <source>
        <dbReference type="ARBA" id="ARBA00022475"/>
    </source>
</evidence>
<evidence type="ECO:0000256" key="2">
    <source>
        <dbReference type="ARBA" id="ARBA00022448"/>
    </source>
</evidence>
<dbReference type="Gene3D" id="1.20.1250.20">
    <property type="entry name" value="MFS general substrate transporter like domains"/>
    <property type="match status" value="1"/>
</dbReference>
<dbReference type="FunFam" id="1.20.1250.20:FF:000001">
    <property type="entry name" value="Dicarboxylate MFS transporter"/>
    <property type="match status" value="1"/>
</dbReference>
<evidence type="ECO:0000313" key="10">
    <source>
        <dbReference type="Proteomes" id="UP000608154"/>
    </source>
</evidence>
<keyword evidence="6 7" id="KW-0472">Membrane</keyword>
<dbReference type="SUPFAM" id="SSF103473">
    <property type="entry name" value="MFS general substrate transporter"/>
    <property type="match status" value="1"/>
</dbReference>
<reference evidence="9" key="1">
    <citation type="journal article" date="2014" name="Int. J. Syst. Evol. Microbiol.">
        <title>Complete genome sequence of Corynebacterium casei LMG S-19264T (=DSM 44701T), isolated from a smear-ripened cheese.</title>
        <authorList>
            <consortium name="US DOE Joint Genome Institute (JGI-PGF)"/>
            <person name="Walter F."/>
            <person name="Albersmeier A."/>
            <person name="Kalinowski J."/>
            <person name="Ruckert C."/>
        </authorList>
    </citation>
    <scope>NUCLEOTIDE SEQUENCE</scope>
    <source>
        <strain evidence="9">CGMCC 1.15095</strain>
    </source>
</reference>
<feature type="transmembrane region" description="Helical" evidence="7">
    <location>
        <begin position="96"/>
        <end position="114"/>
    </location>
</feature>
<dbReference type="Pfam" id="PF00083">
    <property type="entry name" value="Sugar_tr"/>
    <property type="match status" value="1"/>
</dbReference>
<feature type="transmembrane region" description="Helical" evidence="7">
    <location>
        <begin position="60"/>
        <end position="84"/>
    </location>
</feature>
<name>A0A916TTB8_9SPHN</name>
<dbReference type="InterPro" id="IPR036259">
    <property type="entry name" value="MFS_trans_sf"/>
</dbReference>
<dbReference type="PROSITE" id="PS50850">
    <property type="entry name" value="MFS"/>
    <property type="match status" value="1"/>
</dbReference>
<evidence type="ECO:0000259" key="8">
    <source>
        <dbReference type="PROSITE" id="PS50850"/>
    </source>
</evidence>
<feature type="transmembrane region" description="Helical" evidence="7">
    <location>
        <begin position="287"/>
        <end position="308"/>
    </location>
</feature>
<keyword evidence="2" id="KW-0813">Transport</keyword>
<feature type="transmembrane region" description="Helical" evidence="7">
    <location>
        <begin position="23"/>
        <end position="54"/>
    </location>
</feature>
<keyword evidence="10" id="KW-1185">Reference proteome</keyword>
<evidence type="ECO:0000313" key="9">
    <source>
        <dbReference type="EMBL" id="GGC02374.1"/>
    </source>
</evidence>
<dbReference type="PANTHER" id="PTHR43045:SF2">
    <property type="entry name" value="INNER MEMBRANE METABOLITE TRANSPORT PROTEIN YHJE"/>
    <property type="match status" value="1"/>
</dbReference>
<protein>
    <submittedName>
        <fullName evidence="9">Membrane transporter</fullName>
    </submittedName>
</protein>
<evidence type="ECO:0000256" key="5">
    <source>
        <dbReference type="ARBA" id="ARBA00022989"/>
    </source>
</evidence>
<dbReference type="GO" id="GO:0005886">
    <property type="term" value="C:plasma membrane"/>
    <property type="evidence" value="ECO:0007669"/>
    <property type="project" value="UniProtKB-SubCell"/>
</dbReference>
<comment type="caution">
    <text evidence="9">The sequence shown here is derived from an EMBL/GenBank/DDBJ whole genome shotgun (WGS) entry which is preliminary data.</text>
</comment>
<comment type="subcellular location">
    <subcellularLocation>
        <location evidence="1">Cell membrane</location>
        <topology evidence="1">Multi-pass membrane protein</topology>
    </subcellularLocation>
</comment>
<dbReference type="InterPro" id="IPR020846">
    <property type="entry name" value="MFS_dom"/>
</dbReference>
<feature type="transmembrane region" description="Helical" evidence="7">
    <location>
        <begin position="250"/>
        <end position="275"/>
    </location>
</feature>
<keyword evidence="3" id="KW-1003">Cell membrane</keyword>
<proteinExistence type="predicted"/>
<dbReference type="EMBL" id="BMHK01000012">
    <property type="protein sequence ID" value="GGC02374.1"/>
    <property type="molecule type" value="Genomic_DNA"/>
</dbReference>
<accession>A0A916TTB8</accession>
<dbReference type="RefSeq" id="WP_308421040.1">
    <property type="nucleotide sequence ID" value="NZ_BMHK01000012.1"/>
</dbReference>
<keyword evidence="4 7" id="KW-0812">Transmembrane</keyword>
<dbReference type="AlphaFoldDB" id="A0A916TTB8"/>
<feature type="transmembrane region" description="Helical" evidence="7">
    <location>
        <begin position="196"/>
        <end position="215"/>
    </location>
</feature>
<evidence type="ECO:0000256" key="4">
    <source>
        <dbReference type="ARBA" id="ARBA00022692"/>
    </source>
</evidence>
<keyword evidence="5 7" id="KW-1133">Transmembrane helix</keyword>
<feature type="transmembrane region" description="Helical" evidence="7">
    <location>
        <begin position="407"/>
        <end position="427"/>
    </location>
</feature>
<dbReference type="PANTHER" id="PTHR43045">
    <property type="entry name" value="SHIKIMATE TRANSPORTER"/>
    <property type="match status" value="1"/>
</dbReference>
<feature type="domain" description="Major facilitator superfamily (MFS) profile" evidence="8">
    <location>
        <begin position="23"/>
        <end position="431"/>
    </location>
</feature>
<feature type="transmembrane region" description="Helical" evidence="7">
    <location>
        <begin position="162"/>
        <end position="184"/>
    </location>
</feature>
<evidence type="ECO:0000256" key="1">
    <source>
        <dbReference type="ARBA" id="ARBA00004651"/>
    </source>
</evidence>
<evidence type="ECO:0000256" key="6">
    <source>
        <dbReference type="ARBA" id="ARBA00023136"/>
    </source>
</evidence>
<dbReference type="InterPro" id="IPR005828">
    <property type="entry name" value="MFS_sugar_transport-like"/>
</dbReference>
<dbReference type="Proteomes" id="UP000608154">
    <property type="component" value="Unassembled WGS sequence"/>
</dbReference>
<feature type="transmembrane region" description="Helical" evidence="7">
    <location>
        <begin position="315"/>
        <end position="331"/>
    </location>
</feature>
<evidence type="ECO:0000256" key="7">
    <source>
        <dbReference type="SAM" id="Phobius"/>
    </source>
</evidence>
<reference evidence="9" key="2">
    <citation type="submission" date="2020-09" db="EMBL/GenBank/DDBJ databases">
        <authorList>
            <person name="Sun Q."/>
            <person name="Zhou Y."/>
        </authorList>
    </citation>
    <scope>NUCLEOTIDE SEQUENCE</scope>
    <source>
        <strain evidence="9">CGMCC 1.15095</strain>
    </source>
</reference>
<feature type="transmembrane region" description="Helical" evidence="7">
    <location>
        <begin position="377"/>
        <end position="401"/>
    </location>
</feature>
<sequence length="441" mass="46528">MTDSPALALEETGPGPMWAKRRVLVAALMGTAVEFYDFFIYGTAAALVFGPLFFPASSPAAQTLLAFASFGLAFFARPIGAIAFGHFGDRVGRKSTLVVSLLMMGLSTFAIALLPTYAMAGWIAPALLCLMRFGQGFGLGGEWGGAALLTAEHAPAGWEGRFVAIMQLGSPIGFFAATGVFLLLGFLLDDAQFMSWGWRIPFLASAVLVILGLWIRLKIEETPQFQTALDKQDVVRVPFFEIVGRHGLQVLAGAAGVVSTFAVFYLATSFALAFAVDQMGYGREEFLTVQLIANCFYVLGILLAGVFADRIGPRFVLAGGAAATIVLGLFFETGLRSGSLMVAGVTLCTAMLVLGFNNGPLGSWLATLFPVRTRYTGVSLAFNLGGILGGAFVPFIAQLLVVQGSSQATSVLLLTAGLATLAGAILGRRRAAAGMRRERTA</sequence>